<name>A0A501XIK9_9SPHN</name>
<keyword evidence="11" id="KW-0282">Flagellum</keyword>
<protein>
    <recommendedName>
        <fullName evidence="10">Flagellar protein FliL</fullName>
    </recommendedName>
</protein>
<evidence type="ECO:0000256" key="6">
    <source>
        <dbReference type="ARBA" id="ARBA00022692"/>
    </source>
</evidence>
<dbReference type="EMBL" id="VFSU01000028">
    <property type="protein sequence ID" value="TPE60143.1"/>
    <property type="molecule type" value="Genomic_DNA"/>
</dbReference>
<comment type="similarity">
    <text evidence="3 10">Belongs to the FliL family.</text>
</comment>
<keyword evidence="12" id="KW-1185">Reference proteome</keyword>
<proteinExistence type="inferred from homology"/>
<dbReference type="GO" id="GO:0006935">
    <property type="term" value="P:chemotaxis"/>
    <property type="evidence" value="ECO:0007669"/>
    <property type="project" value="UniProtKB-KW"/>
</dbReference>
<keyword evidence="7 10" id="KW-0283">Flagellar rotation</keyword>
<dbReference type="InterPro" id="IPR005503">
    <property type="entry name" value="FliL"/>
</dbReference>
<comment type="subcellular location">
    <subcellularLocation>
        <location evidence="10">Cell inner membrane</location>
    </subcellularLocation>
    <subcellularLocation>
        <location evidence="2">Cell membrane</location>
        <topology evidence="2">Single-pass membrane protein</topology>
    </subcellularLocation>
</comment>
<sequence length="163" mass="17074">MVEAAAPAAPAPKPGLLKRLALPLILLLGGAAAGAAGAYFMPALIPASHEKKPPAPKVAPLEYVEIPNSFTANLKDTGRFVQVKIAISTQGGETVTEAVKRHQIAIVAAVLDILADTTEADLSNPGGREKLTRQMRLAINDVLQRKSGIAGVDDVFLTSFVMQ</sequence>
<gene>
    <name evidence="11" type="ORF">FJQ54_12090</name>
</gene>
<evidence type="ECO:0000256" key="10">
    <source>
        <dbReference type="RuleBase" id="RU364125"/>
    </source>
</evidence>
<keyword evidence="10" id="KW-0997">Cell inner membrane</keyword>
<keyword evidence="4" id="KW-1003">Cell membrane</keyword>
<keyword evidence="9 10" id="KW-0472">Membrane</keyword>
<accession>A0A501XIK9</accession>
<evidence type="ECO:0000256" key="2">
    <source>
        <dbReference type="ARBA" id="ARBA00004162"/>
    </source>
</evidence>
<dbReference type="GO" id="GO:0005886">
    <property type="term" value="C:plasma membrane"/>
    <property type="evidence" value="ECO:0007669"/>
    <property type="project" value="UniProtKB-SubCell"/>
</dbReference>
<dbReference type="AlphaFoldDB" id="A0A501XIK9"/>
<organism evidence="11 12">
    <name type="scientific">Sandaracinobacter neustonicus</name>
    <dbReference type="NCBI Taxonomy" id="1715348"/>
    <lineage>
        <taxon>Bacteria</taxon>
        <taxon>Pseudomonadati</taxon>
        <taxon>Pseudomonadota</taxon>
        <taxon>Alphaproteobacteria</taxon>
        <taxon>Sphingomonadales</taxon>
        <taxon>Sphingosinicellaceae</taxon>
        <taxon>Sandaracinobacter</taxon>
    </lineage>
</organism>
<comment type="caution">
    <text evidence="11">The sequence shown here is derived from an EMBL/GenBank/DDBJ whole genome shotgun (WGS) entry which is preliminary data.</text>
</comment>
<evidence type="ECO:0000256" key="7">
    <source>
        <dbReference type="ARBA" id="ARBA00022779"/>
    </source>
</evidence>
<feature type="transmembrane region" description="Helical" evidence="10">
    <location>
        <begin position="20"/>
        <end position="41"/>
    </location>
</feature>
<evidence type="ECO:0000313" key="11">
    <source>
        <dbReference type="EMBL" id="TPE60143.1"/>
    </source>
</evidence>
<keyword evidence="11" id="KW-0966">Cell projection</keyword>
<comment type="function">
    <text evidence="1 10">Controls the rotational direction of flagella during chemotaxis.</text>
</comment>
<dbReference type="GO" id="GO:0071978">
    <property type="term" value="P:bacterial-type flagellum-dependent swarming motility"/>
    <property type="evidence" value="ECO:0007669"/>
    <property type="project" value="TreeGrafter"/>
</dbReference>
<keyword evidence="6 10" id="KW-0812">Transmembrane</keyword>
<evidence type="ECO:0000256" key="4">
    <source>
        <dbReference type="ARBA" id="ARBA00022475"/>
    </source>
</evidence>
<dbReference type="PANTHER" id="PTHR35091:SF2">
    <property type="entry name" value="FLAGELLAR PROTEIN FLIL"/>
    <property type="match status" value="1"/>
</dbReference>
<evidence type="ECO:0000256" key="9">
    <source>
        <dbReference type="ARBA" id="ARBA00023136"/>
    </source>
</evidence>
<evidence type="ECO:0000256" key="1">
    <source>
        <dbReference type="ARBA" id="ARBA00002254"/>
    </source>
</evidence>
<dbReference type="OrthoDB" id="7058946at2"/>
<evidence type="ECO:0000313" key="12">
    <source>
        <dbReference type="Proteomes" id="UP000319897"/>
    </source>
</evidence>
<dbReference type="Proteomes" id="UP000319897">
    <property type="component" value="Unassembled WGS sequence"/>
</dbReference>
<dbReference type="GO" id="GO:0009425">
    <property type="term" value="C:bacterial-type flagellum basal body"/>
    <property type="evidence" value="ECO:0007669"/>
    <property type="project" value="InterPro"/>
</dbReference>
<keyword evidence="5 10" id="KW-0145">Chemotaxis</keyword>
<evidence type="ECO:0000256" key="8">
    <source>
        <dbReference type="ARBA" id="ARBA00022989"/>
    </source>
</evidence>
<evidence type="ECO:0000256" key="5">
    <source>
        <dbReference type="ARBA" id="ARBA00022500"/>
    </source>
</evidence>
<keyword evidence="11" id="KW-0969">Cilium</keyword>
<dbReference type="RefSeq" id="WP_140928669.1">
    <property type="nucleotide sequence ID" value="NZ_VFSU01000028.1"/>
</dbReference>
<evidence type="ECO:0000256" key="3">
    <source>
        <dbReference type="ARBA" id="ARBA00008281"/>
    </source>
</evidence>
<dbReference type="Pfam" id="PF03748">
    <property type="entry name" value="FliL"/>
    <property type="match status" value="1"/>
</dbReference>
<dbReference type="PANTHER" id="PTHR35091">
    <property type="entry name" value="FLAGELLAR PROTEIN FLIL"/>
    <property type="match status" value="1"/>
</dbReference>
<keyword evidence="8 10" id="KW-1133">Transmembrane helix</keyword>
<reference evidence="11 12" key="1">
    <citation type="submission" date="2019-06" db="EMBL/GenBank/DDBJ databases">
        <authorList>
            <person name="Lee I."/>
            <person name="Jang G.I."/>
            <person name="Hwang C.Y."/>
        </authorList>
    </citation>
    <scope>NUCLEOTIDE SEQUENCE [LARGE SCALE GENOMIC DNA]</scope>
    <source>
        <strain evidence="11 12">PAMC 28131</strain>
    </source>
</reference>